<evidence type="ECO:0000256" key="3">
    <source>
        <dbReference type="ARBA" id="ARBA00022490"/>
    </source>
</evidence>
<evidence type="ECO:0000256" key="4">
    <source>
        <dbReference type="ARBA" id="ARBA00023212"/>
    </source>
</evidence>
<sequence length="334" mass="37999">PGHLLTSVVHQGLPERKVLPPTVPESPAFALKKRVHREAEVEEVKEPPHIKAPPAPHFGLPFQPHLPEDRHVEVCPFSFEEREQERRVLKEKKLEERRLEEAQVPQFKAQPLPDFDSVVLPEKKRLEATKPEPFRLLVDQRGAVRSTRLEKMVKEEQKQLKESTVFRAKPNVVTHKEPFQPRKESRPALEVSASAVPEAFQLSTERRARERQEYERAAGEKEALRAVMEEEQKREEEQREREEIARLRQEQVSDRICAAPRGRCPPSPADPSPPPAGPQGPAHQALQAGGAEEERASSHRPPLAQLLRPLPPVIPLDARRSGDAFILKLLPPVR</sequence>
<feature type="domain" description="TPX2 C-terminal" evidence="6">
    <location>
        <begin position="200"/>
        <end position="252"/>
    </location>
</feature>
<dbReference type="AlphaFoldDB" id="Q4T775"/>
<reference evidence="7 9" key="1">
    <citation type="journal article" date="2004" name="Nature">
        <title>Genome duplication in the teleost fish Tetraodon nigroviridis reveals the early vertebrate proto-karyotype.</title>
        <authorList>
            <person name="Jaillon O."/>
            <person name="Aury J.-M."/>
            <person name="Brunet F."/>
            <person name="Petit J.-L."/>
            <person name="Stange-Thomann N."/>
            <person name="Mauceli E."/>
            <person name="Bouneau L."/>
            <person name="Fischer C."/>
            <person name="Ozouf-Costaz C."/>
            <person name="Bernot A."/>
            <person name="Nicaud S."/>
            <person name="Jaffe D."/>
            <person name="Fisher S."/>
            <person name="Lutfalla G."/>
            <person name="Dossat C."/>
            <person name="Segurens B."/>
            <person name="Dasilva C."/>
            <person name="Salanoubat M."/>
            <person name="Levy M."/>
            <person name="Boudet N."/>
            <person name="Castellano S."/>
            <person name="Anthouard V."/>
            <person name="Jubin C."/>
            <person name="Castelli V."/>
            <person name="Katinka M."/>
            <person name="Vacherie B."/>
            <person name="Biemont C."/>
            <person name="Skalli Z."/>
            <person name="Cattolico L."/>
            <person name="Poulain J."/>
            <person name="De Berardinis V."/>
            <person name="Cruaud C."/>
            <person name="Duprat S."/>
            <person name="Brottier P."/>
            <person name="Coutanceau J.-P."/>
            <person name="Gouzy J."/>
            <person name="Parra G."/>
            <person name="Lardier G."/>
            <person name="Chapple C."/>
            <person name="McKernan K.J."/>
            <person name="McEwan P."/>
            <person name="Bosak S."/>
            <person name="Kellis M."/>
            <person name="Volff J.-N."/>
            <person name="Guigo R."/>
            <person name="Zody M.C."/>
            <person name="Mesirov J."/>
            <person name="Lindblad-Toh K."/>
            <person name="Birren B."/>
            <person name="Nusbaum C."/>
            <person name="Kahn D."/>
            <person name="Robinson-Rechavi M."/>
            <person name="Laudet V."/>
            <person name="Schachter V."/>
            <person name="Quetier F."/>
            <person name="Saurin W."/>
            <person name="Scarpelli C."/>
            <person name="Wincker P."/>
            <person name="Lander E.S."/>
            <person name="Weissenbach J."/>
            <person name="Roest Crollius H."/>
        </authorList>
    </citation>
    <scope>NUCLEOTIDE SEQUENCE [LARGE SCALE GENOMIC DNA]</scope>
</reference>
<feature type="compositionally biased region" description="Basic and acidic residues" evidence="5">
    <location>
        <begin position="204"/>
        <end position="253"/>
    </location>
</feature>
<dbReference type="EMBL" id="CAAE01008259">
    <property type="protein sequence ID" value="CAF91257.1"/>
    <property type="molecule type" value="Genomic_DNA"/>
</dbReference>
<dbReference type="HOGENOM" id="CLU_832991_0_0_1"/>
<feature type="compositionally biased region" description="Basic and acidic residues" evidence="5">
    <location>
        <begin position="40"/>
        <end position="49"/>
    </location>
</feature>
<keyword evidence="9" id="KW-1185">Reference proteome</keyword>
<dbReference type="STRING" id="99883.ENSTNIP00000006358"/>
<dbReference type="Proteomes" id="UP000007303">
    <property type="component" value="Unassembled WGS sequence"/>
</dbReference>
<evidence type="ECO:0000256" key="2">
    <source>
        <dbReference type="ARBA" id="ARBA00005885"/>
    </source>
</evidence>
<reference evidence="7" key="2">
    <citation type="submission" date="2004-02" db="EMBL/GenBank/DDBJ databases">
        <authorList>
            <consortium name="Genoscope"/>
            <consortium name="Whitehead Institute Centre for Genome Research"/>
        </authorList>
    </citation>
    <scope>NUCLEOTIDE SEQUENCE</scope>
</reference>
<feature type="domain" description="TPX2 C-terminal" evidence="6">
    <location>
        <begin position="81"/>
        <end position="129"/>
    </location>
</feature>
<protein>
    <submittedName>
        <fullName evidence="7">(spotted green pufferfish) hypothetical protein</fullName>
    </submittedName>
</protein>
<evidence type="ECO:0000259" key="6">
    <source>
        <dbReference type="Pfam" id="PF06886"/>
    </source>
</evidence>
<comment type="similarity">
    <text evidence="2">Belongs to the TPX2 family.</text>
</comment>
<dbReference type="GO" id="GO:0005819">
    <property type="term" value="C:spindle"/>
    <property type="evidence" value="ECO:0007669"/>
    <property type="project" value="InterPro"/>
</dbReference>
<comment type="subcellular location">
    <subcellularLocation>
        <location evidence="1">Cytoplasm</location>
        <location evidence="1">Cytoskeleton</location>
    </subcellularLocation>
</comment>
<dbReference type="PANTHER" id="PTHR14326:SF44">
    <property type="entry name" value="TARGETING PROTEIN FOR XKLP2"/>
    <property type="match status" value="1"/>
</dbReference>
<feature type="non-terminal residue" evidence="7">
    <location>
        <position position="334"/>
    </location>
</feature>
<dbReference type="InterPro" id="IPR027329">
    <property type="entry name" value="TPX2_C"/>
</dbReference>
<dbReference type="OrthoDB" id="1684416at2759"/>
<organism evidence="7">
    <name type="scientific">Tetraodon nigroviridis</name>
    <name type="common">Spotted green pufferfish</name>
    <name type="synonym">Chelonodon nigroviridis</name>
    <dbReference type="NCBI Taxonomy" id="99883"/>
    <lineage>
        <taxon>Eukaryota</taxon>
        <taxon>Metazoa</taxon>
        <taxon>Chordata</taxon>
        <taxon>Craniata</taxon>
        <taxon>Vertebrata</taxon>
        <taxon>Euteleostomi</taxon>
        <taxon>Actinopterygii</taxon>
        <taxon>Neopterygii</taxon>
        <taxon>Teleostei</taxon>
        <taxon>Neoteleostei</taxon>
        <taxon>Acanthomorphata</taxon>
        <taxon>Eupercaria</taxon>
        <taxon>Tetraodontiformes</taxon>
        <taxon>Tetradontoidea</taxon>
        <taxon>Tetraodontidae</taxon>
        <taxon>Tetraodon</taxon>
    </lineage>
</organism>
<evidence type="ECO:0000313" key="8">
    <source>
        <dbReference type="Ensembl" id="ENSTNIP00000006358.1"/>
    </source>
</evidence>
<keyword evidence="4" id="KW-0206">Cytoskeleton</keyword>
<feature type="compositionally biased region" description="Basic and acidic residues" evidence="5">
    <location>
        <begin position="174"/>
        <end position="187"/>
    </location>
</feature>
<dbReference type="GeneTree" id="ENSGT00390000009842"/>
<dbReference type="OMA" id="MIRQEKE"/>
<name>Q4T775_TETNG</name>
<accession>Q4T775</accession>
<feature type="region of interest" description="Disordered" evidence="5">
    <location>
        <begin position="166"/>
        <end position="307"/>
    </location>
</feature>
<keyword evidence="3" id="KW-0963">Cytoplasm</keyword>
<evidence type="ECO:0000256" key="5">
    <source>
        <dbReference type="SAM" id="MobiDB-lite"/>
    </source>
</evidence>
<dbReference type="Ensembl" id="ENSTNIT00000006507.1">
    <property type="protein sequence ID" value="ENSTNIP00000006358.1"/>
    <property type="gene ID" value="ENSTNIG00000003758.1"/>
</dbReference>
<evidence type="ECO:0000313" key="7">
    <source>
        <dbReference type="EMBL" id="CAF91257.1"/>
    </source>
</evidence>
<dbReference type="PANTHER" id="PTHR14326">
    <property type="entry name" value="TARGETING PROTEIN FOR XKLP2"/>
    <property type="match status" value="1"/>
</dbReference>
<proteinExistence type="inferred from homology"/>
<dbReference type="InterPro" id="IPR009675">
    <property type="entry name" value="TPX2_fam"/>
</dbReference>
<dbReference type="KEGG" id="tng:GSTEN00005890G001"/>
<dbReference type="Pfam" id="PF06886">
    <property type="entry name" value="TPX2"/>
    <property type="match status" value="2"/>
</dbReference>
<gene>
    <name evidence="7" type="ORF">GSTENG00005890001</name>
</gene>
<reference evidence="8" key="3">
    <citation type="submission" date="2025-05" db="UniProtKB">
        <authorList>
            <consortium name="Ensembl"/>
        </authorList>
    </citation>
    <scope>IDENTIFICATION</scope>
</reference>
<feature type="region of interest" description="Disordered" evidence="5">
    <location>
        <begin position="40"/>
        <end position="64"/>
    </location>
</feature>
<feature type="compositionally biased region" description="Low complexity" evidence="5">
    <location>
        <begin position="279"/>
        <end position="290"/>
    </location>
</feature>
<dbReference type="GO" id="GO:0005874">
    <property type="term" value="C:microtubule"/>
    <property type="evidence" value="ECO:0007669"/>
    <property type="project" value="InterPro"/>
</dbReference>
<dbReference type="GO" id="GO:0060236">
    <property type="term" value="P:regulation of mitotic spindle organization"/>
    <property type="evidence" value="ECO:0007669"/>
    <property type="project" value="InterPro"/>
</dbReference>
<evidence type="ECO:0000313" key="9">
    <source>
        <dbReference type="Proteomes" id="UP000007303"/>
    </source>
</evidence>
<evidence type="ECO:0000256" key="1">
    <source>
        <dbReference type="ARBA" id="ARBA00004245"/>
    </source>
</evidence>
<feature type="compositionally biased region" description="Pro residues" evidence="5">
    <location>
        <begin position="263"/>
        <end position="278"/>
    </location>
</feature>